<comment type="caution">
    <text evidence="9">The sequence shown here is derived from an EMBL/GenBank/DDBJ whole genome shotgun (WGS) entry which is preliminary data.</text>
</comment>
<evidence type="ECO:0000259" key="8">
    <source>
        <dbReference type="PROSITE" id="PS50850"/>
    </source>
</evidence>
<keyword evidence="5 7" id="KW-1133">Transmembrane helix</keyword>
<keyword evidence="10" id="KW-1185">Reference proteome</keyword>
<accession>A0A167P450</accession>
<dbReference type="InterPro" id="IPR003663">
    <property type="entry name" value="Sugar/inositol_transpt"/>
</dbReference>
<evidence type="ECO:0000313" key="9">
    <source>
        <dbReference type="EMBL" id="OAA56269.1"/>
    </source>
</evidence>
<name>A0A167P450_9HYPO</name>
<dbReference type="Gene3D" id="1.20.1250.20">
    <property type="entry name" value="MFS general substrate transporter like domains"/>
    <property type="match status" value="1"/>
</dbReference>
<dbReference type="PROSITE" id="PS00217">
    <property type="entry name" value="SUGAR_TRANSPORT_2"/>
    <property type="match status" value="1"/>
</dbReference>
<dbReference type="AlphaFoldDB" id="A0A167P450"/>
<proteinExistence type="inferred from homology"/>
<dbReference type="Proteomes" id="UP000076874">
    <property type="component" value="Unassembled WGS sequence"/>
</dbReference>
<gene>
    <name evidence="9" type="ORF">SPI_07880</name>
</gene>
<protein>
    <submittedName>
        <fullName evidence="9">Myo-inositol transporter 1</fullName>
    </submittedName>
</protein>
<feature type="transmembrane region" description="Helical" evidence="7">
    <location>
        <begin position="12"/>
        <end position="30"/>
    </location>
</feature>
<organism evidence="9 10">
    <name type="scientific">Niveomyces insectorum RCEF 264</name>
    <dbReference type="NCBI Taxonomy" id="1081102"/>
    <lineage>
        <taxon>Eukaryota</taxon>
        <taxon>Fungi</taxon>
        <taxon>Dikarya</taxon>
        <taxon>Ascomycota</taxon>
        <taxon>Pezizomycotina</taxon>
        <taxon>Sordariomycetes</taxon>
        <taxon>Hypocreomycetidae</taxon>
        <taxon>Hypocreales</taxon>
        <taxon>Cordycipitaceae</taxon>
        <taxon>Niveomyces</taxon>
    </lineage>
</organism>
<dbReference type="Pfam" id="PF00083">
    <property type="entry name" value="Sugar_tr"/>
    <property type="match status" value="1"/>
</dbReference>
<sequence length="168" mass="18290">MKPFNMFGRGRPLRFAVTIACQITFILFGYDQGVFSGIVGDKDFLNTFGNPNSGLEGIIVSIYNLGCFAGCGLAFLFAERTGRRRALWFAMGFIVVGASLQASAFTVPHIMVARFVTGLGSGIETSTAPMYQSELCDAKYRGRLVSSQPLFVGVGIEIAYTLQHYIIC</sequence>
<dbReference type="InterPro" id="IPR036259">
    <property type="entry name" value="MFS_trans_sf"/>
</dbReference>
<dbReference type="GO" id="GO:0005351">
    <property type="term" value="F:carbohydrate:proton symporter activity"/>
    <property type="evidence" value="ECO:0007669"/>
    <property type="project" value="TreeGrafter"/>
</dbReference>
<dbReference type="SUPFAM" id="SSF103473">
    <property type="entry name" value="MFS general substrate transporter"/>
    <property type="match status" value="1"/>
</dbReference>
<dbReference type="InterPro" id="IPR005829">
    <property type="entry name" value="Sugar_transporter_CS"/>
</dbReference>
<keyword evidence="4 7" id="KW-0812">Transmembrane</keyword>
<evidence type="ECO:0000256" key="5">
    <source>
        <dbReference type="ARBA" id="ARBA00022989"/>
    </source>
</evidence>
<keyword evidence="6 7" id="KW-0472">Membrane</keyword>
<dbReference type="InterPro" id="IPR050360">
    <property type="entry name" value="MFS_Sugar_Transporters"/>
</dbReference>
<dbReference type="PANTHER" id="PTHR48022:SF72">
    <property type="entry name" value="MAJOR FACILITATOR SUPERFAMILY (MFS) PROFILE DOMAIN-CONTAINING PROTEIN-RELATED"/>
    <property type="match status" value="1"/>
</dbReference>
<reference evidence="9 10" key="1">
    <citation type="journal article" date="2016" name="Genome Biol. Evol.">
        <title>Divergent and convergent evolution of fungal pathogenicity.</title>
        <authorList>
            <person name="Shang Y."/>
            <person name="Xiao G."/>
            <person name="Zheng P."/>
            <person name="Cen K."/>
            <person name="Zhan S."/>
            <person name="Wang C."/>
        </authorList>
    </citation>
    <scope>NUCLEOTIDE SEQUENCE [LARGE SCALE GENOMIC DNA]</scope>
    <source>
        <strain evidence="9 10">RCEF 264</strain>
    </source>
</reference>
<dbReference type="InterPro" id="IPR020846">
    <property type="entry name" value="MFS_dom"/>
</dbReference>
<dbReference type="EMBL" id="AZHD01000017">
    <property type="protein sequence ID" value="OAA56269.1"/>
    <property type="molecule type" value="Genomic_DNA"/>
</dbReference>
<evidence type="ECO:0000256" key="6">
    <source>
        <dbReference type="ARBA" id="ARBA00023136"/>
    </source>
</evidence>
<feature type="transmembrane region" description="Helical" evidence="7">
    <location>
        <begin position="87"/>
        <end position="107"/>
    </location>
</feature>
<evidence type="ECO:0000256" key="4">
    <source>
        <dbReference type="ARBA" id="ARBA00022692"/>
    </source>
</evidence>
<comment type="similarity">
    <text evidence="2">Belongs to the major facilitator superfamily. Sugar transporter (TC 2.A.1.1) family.</text>
</comment>
<feature type="transmembrane region" description="Helical" evidence="7">
    <location>
        <begin position="58"/>
        <end position="78"/>
    </location>
</feature>
<comment type="subcellular location">
    <subcellularLocation>
        <location evidence="1">Membrane</location>
        <topology evidence="1">Multi-pass membrane protein</topology>
    </subcellularLocation>
</comment>
<evidence type="ECO:0000256" key="7">
    <source>
        <dbReference type="SAM" id="Phobius"/>
    </source>
</evidence>
<dbReference type="PROSITE" id="PS50850">
    <property type="entry name" value="MFS"/>
    <property type="match status" value="1"/>
</dbReference>
<dbReference type="GO" id="GO:0016020">
    <property type="term" value="C:membrane"/>
    <property type="evidence" value="ECO:0007669"/>
    <property type="project" value="UniProtKB-SubCell"/>
</dbReference>
<keyword evidence="3" id="KW-0813">Transport</keyword>
<evidence type="ECO:0000313" key="10">
    <source>
        <dbReference type="Proteomes" id="UP000076874"/>
    </source>
</evidence>
<dbReference type="PRINTS" id="PR00171">
    <property type="entry name" value="SUGRTRNSPORT"/>
</dbReference>
<dbReference type="OrthoDB" id="6339427at2759"/>
<evidence type="ECO:0000256" key="2">
    <source>
        <dbReference type="ARBA" id="ARBA00010992"/>
    </source>
</evidence>
<dbReference type="PANTHER" id="PTHR48022">
    <property type="entry name" value="PLASTIDIC GLUCOSE TRANSPORTER 4"/>
    <property type="match status" value="1"/>
</dbReference>
<evidence type="ECO:0000256" key="1">
    <source>
        <dbReference type="ARBA" id="ARBA00004141"/>
    </source>
</evidence>
<evidence type="ECO:0000256" key="3">
    <source>
        <dbReference type="ARBA" id="ARBA00022448"/>
    </source>
</evidence>
<dbReference type="InterPro" id="IPR005828">
    <property type="entry name" value="MFS_sugar_transport-like"/>
</dbReference>
<feature type="domain" description="Major facilitator superfamily (MFS) profile" evidence="8">
    <location>
        <begin position="17"/>
        <end position="168"/>
    </location>
</feature>